<comment type="subcellular location">
    <subcellularLocation>
        <location evidence="1">Membrane</location>
        <topology evidence="1">Lipid-anchor</topology>
        <topology evidence="1">GPI-anchor</topology>
    </subcellularLocation>
    <subcellularLocation>
        <location evidence="2">Secreted</location>
    </subcellularLocation>
</comment>
<evidence type="ECO:0000256" key="5">
    <source>
        <dbReference type="ARBA" id="ARBA00022622"/>
    </source>
</evidence>
<keyword evidence="12" id="KW-1185">Reference proteome</keyword>
<keyword evidence="6 9" id="KW-0732">Signal</keyword>
<dbReference type="Proteomes" id="UP000813461">
    <property type="component" value="Unassembled WGS sequence"/>
</dbReference>
<evidence type="ECO:0000256" key="4">
    <source>
        <dbReference type="ARBA" id="ARBA00022525"/>
    </source>
</evidence>
<feature type="chain" id="PRO_5035470345" description="CFEM domain-containing protein" evidence="9">
    <location>
        <begin position="21"/>
        <end position="107"/>
    </location>
</feature>
<keyword evidence="5" id="KW-0472">Membrane</keyword>
<feature type="signal peptide" evidence="9">
    <location>
        <begin position="1"/>
        <end position="20"/>
    </location>
</feature>
<dbReference type="Pfam" id="PF05730">
    <property type="entry name" value="CFEM"/>
    <property type="match status" value="1"/>
</dbReference>
<evidence type="ECO:0000256" key="9">
    <source>
        <dbReference type="SAM" id="SignalP"/>
    </source>
</evidence>
<evidence type="ECO:0000313" key="11">
    <source>
        <dbReference type="EMBL" id="KAH7072383.1"/>
    </source>
</evidence>
<dbReference type="EMBL" id="JAGMVJ010000023">
    <property type="protein sequence ID" value="KAH7072383.1"/>
    <property type="molecule type" value="Genomic_DNA"/>
</dbReference>
<dbReference type="OrthoDB" id="3785142at2759"/>
<evidence type="ECO:0000256" key="1">
    <source>
        <dbReference type="ARBA" id="ARBA00004589"/>
    </source>
</evidence>
<comment type="similarity">
    <text evidence="3">Belongs to the RBT5 family.</text>
</comment>
<dbReference type="AlphaFoldDB" id="A0A8K0QWN4"/>
<accession>A0A8K0QWN4</accession>
<keyword evidence="8" id="KW-0449">Lipoprotein</keyword>
<evidence type="ECO:0000259" key="10">
    <source>
        <dbReference type="Pfam" id="PF05730"/>
    </source>
</evidence>
<proteinExistence type="inferred from homology"/>
<keyword evidence="4" id="KW-0964">Secreted</keyword>
<evidence type="ECO:0000256" key="2">
    <source>
        <dbReference type="ARBA" id="ARBA00004613"/>
    </source>
</evidence>
<keyword evidence="5" id="KW-0336">GPI-anchor</keyword>
<keyword evidence="5" id="KW-0325">Glycoprotein</keyword>
<evidence type="ECO:0000256" key="6">
    <source>
        <dbReference type="ARBA" id="ARBA00022729"/>
    </source>
</evidence>
<feature type="domain" description="CFEM" evidence="10">
    <location>
        <begin position="40"/>
        <end position="88"/>
    </location>
</feature>
<name>A0A8K0QWN4_9PLEO</name>
<dbReference type="InterPro" id="IPR008427">
    <property type="entry name" value="Extracellular_membr_CFEM_dom"/>
</dbReference>
<evidence type="ECO:0000256" key="7">
    <source>
        <dbReference type="ARBA" id="ARBA00023157"/>
    </source>
</evidence>
<evidence type="ECO:0000313" key="12">
    <source>
        <dbReference type="Proteomes" id="UP000813461"/>
    </source>
</evidence>
<evidence type="ECO:0000256" key="3">
    <source>
        <dbReference type="ARBA" id="ARBA00010031"/>
    </source>
</evidence>
<keyword evidence="7" id="KW-1015">Disulfide bond</keyword>
<dbReference type="GO" id="GO:0005576">
    <property type="term" value="C:extracellular region"/>
    <property type="evidence" value="ECO:0007669"/>
    <property type="project" value="UniProtKB-SubCell"/>
</dbReference>
<dbReference type="GO" id="GO:0098552">
    <property type="term" value="C:side of membrane"/>
    <property type="evidence" value="ECO:0007669"/>
    <property type="project" value="UniProtKB-KW"/>
</dbReference>
<gene>
    <name evidence="11" type="ORF">FB567DRAFT_454731</name>
</gene>
<comment type="caution">
    <text evidence="11">The sequence shown here is derived from an EMBL/GenBank/DDBJ whole genome shotgun (WGS) entry which is preliminary data.</text>
</comment>
<sequence>MKPSLSLIAVVFSSVGVALASPVQSTPLFRREDLGSSVGGIGQCPLDCWNEAAASAGCDPNADDACLCGPFFDDVAACTGDTCGVADNLGKCCSQAFMLNRKDKKWS</sequence>
<evidence type="ECO:0000256" key="8">
    <source>
        <dbReference type="ARBA" id="ARBA00023288"/>
    </source>
</evidence>
<organism evidence="11 12">
    <name type="scientific">Paraphoma chrysanthemicola</name>
    <dbReference type="NCBI Taxonomy" id="798071"/>
    <lineage>
        <taxon>Eukaryota</taxon>
        <taxon>Fungi</taxon>
        <taxon>Dikarya</taxon>
        <taxon>Ascomycota</taxon>
        <taxon>Pezizomycotina</taxon>
        <taxon>Dothideomycetes</taxon>
        <taxon>Pleosporomycetidae</taxon>
        <taxon>Pleosporales</taxon>
        <taxon>Pleosporineae</taxon>
        <taxon>Phaeosphaeriaceae</taxon>
        <taxon>Paraphoma</taxon>
    </lineage>
</organism>
<reference evidence="11" key="1">
    <citation type="journal article" date="2021" name="Nat. Commun.">
        <title>Genetic determinants of endophytism in the Arabidopsis root mycobiome.</title>
        <authorList>
            <person name="Mesny F."/>
            <person name="Miyauchi S."/>
            <person name="Thiergart T."/>
            <person name="Pickel B."/>
            <person name="Atanasova L."/>
            <person name="Karlsson M."/>
            <person name="Huettel B."/>
            <person name="Barry K.W."/>
            <person name="Haridas S."/>
            <person name="Chen C."/>
            <person name="Bauer D."/>
            <person name="Andreopoulos W."/>
            <person name="Pangilinan J."/>
            <person name="LaButti K."/>
            <person name="Riley R."/>
            <person name="Lipzen A."/>
            <person name="Clum A."/>
            <person name="Drula E."/>
            <person name="Henrissat B."/>
            <person name="Kohler A."/>
            <person name="Grigoriev I.V."/>
            <person name="Martin F.M."/>
            <person name="Hacquard S."/>
        </authorList>
    </citation>
    <scope>NUCLEOTIDE SEQUENCE</scope>
    <source>
        <strain evidence="11">MPI-SDFR-AT-0120</strain>
    </source>
</reference>
<protein>
    <recommendedName>
        <fullName evidence="10">CFEM domain-containing protein</fullName>
    </recommendedName>
</protein>